<feature type="domain" description="TfoX N-terminal" evidence="1">
    <location>
        <begin position="21"/>
        <end position="110"/>
    </location>
</feature>
<keyword evidence="2" id="KW-0489">Methyltransferase</keyword>
<dbReference type="RefSeq" id="WP_135526073.1">
    <property type="nucleotide sequence ID" value="NZ_SRLH01000004.1"/>
</dbReference>
<keyword evidence="2" id="KW-0808">Transferase</keyword>
<dbReference type="GO" id="GO:0008168">
    <property type="term" value="F:methyltransferase activity"/>
    <property type="evidence" value="ECO:0007669"/>
    <property type="project" value="UniProtKB-KW"/>
</dbReference>
<dbReference type="InterPro" id="IPR007076">
    <property type="entry name" value="TfoX_N"/>
</dbReference>
<evidence type="ECO:0000259" key="1">
    <source>
        <dbReference type="Pfam" id="PF04993"/>
    </source>
</evidence>
<accession>A0A4Z0L6M0</accession>
<dbReference type="Pfam" id="PF04993">
    <property type="entry name" value="TfoX_N"/>
    <property type="match status" value="1"/>
</dbReference>
<dbReference type="EMBL" id="SRLH01000004">
    <property type="protein sequence ID" value="TGD57901.1"/>
    <property type="molecule type" value="Genomic_DNA"/>
</dbReference>
<dbReference type="Proteomes" id="UP000297407">
    <property type="component" value="Unassembled WGS sequence"/>
</dbReference>
<evidence type="ECO:0000313" key="3">
    <source>
        <dbReference type="Proteomes" id="UP000297407"/>
    </source>
</evidence>
<name>A0A4Z0L6M0_9FLAO</name>
<evidence type="ECO:0000313" key="2">
    <source>
        <dbReference type="EMBL" id="TGD57901.1"/>
    </source>
</evidence>
<dbReference type="AlphaFoldDB" id="A0A4Z0L6M0"/>
<keyword evidence="3" id="KW-1185">Reference proteome</keyword>
<protein>
    <submittedName>
        <fullName evidence="2">RNA methyltransferase</fullName>
    </submittedName>
</protein>
<proteinExistence type="predicted"/>
<dbReference type="OrthoDB" id="214902at2"/>
<comment type="caution">
    <text evidence="2">The sequence shown here is derived from an EMBL/GenBank/DDBJ whole genome shotgun (WGS) entry which is preliminary data.</text>
</comment>
<organism evidence="2 3">
    <name type="scientific">Flavobacterium humi</name>
    <dbReference type="NCBI Taxonomy" id="2562683"/>
    <lineage>
        <taxon>Bacteria</taxon>
        <taxon>Pseudomonadati</taxon>
        <taxon>Bacteroidota</taxon>
        <taxon>Flavobacteriia</taxon>
        <taxon>Flavobacteriales</taxon>
        <taxon>Flavobacteriaceae</taxon>
        <taxon>Flavobacterium</taxon>
    </lineage>
</organism>
<dbReference type="SUPFAM" id="SSF159894">
    <property type="entry name" value="YgaC/TfoX-N like"/>
    <property type="match status" value="1"/>
</dbReference>
<sequence>MAFNEDTVQRIREFFQQKNANFYEKKMFKGICFMVDDKMCCATHIDKKTGEDFLLCRIEDEAYLKALTMPHVLPMEFTGKAAIKGYIFVTEEGHKSTKDLYHWLQLCLDFNPMAKAGKKK</sequence>
<reference evidence="2 3" key="1">
    <citation type="submission" date="2019-04" db="EMBL/GenBank/DDBJ databases">
        <title>Flavobacterium sp. strain DS2-A Genome sequencing and assembly.</title>
        <authorList>
            <person name="Kim I."/>
        </authorList>
    </citation>
    <scope>NUCLEOTIDE SEQUENCE [LARGE SCALE GENOMIC DNA]</scope>
    <source>
        <strain evidence="2 3">DS2-A</strain>
    </source>
</reference>
<gene>
    <name evidence="2" type="ORF">E4635_07780</name>
</gene>
<dbReference type="GO" id="GO:0032259">
    <property type="term" value="P:methylation"/>
    <property type="evidence" value="ECO:0007669"/>
    <property type="project" value="UniProtKB-KW"/>
</dbReference>